<accession>A0A382XMA9</accession>
<reference evidence="1" key="1">
    <citation type="submission" date="2018-05" db="EMBL/GenBank/DDBJ databases">
        <authorList>
            <person name="Lanie J.A."/>
            <person name="Ng W.-L."/>
            <person name="Kazmierczak K.M."/>
            <person name="Andrzejewski T.M."/>
            <person name="Davidsen T.M."/>
            <person name="Wayne K.J."/>
            <person name="Tettelin H."/>
            <person name="Glass J.I."/>
            <person name="Rusch D."/>
            <person name="Podicherti R."/>
            <person name="Tsui H.-C.T."/>
            <person name="Winkler M.E."/>
        </authorList>
    </citation>
    <scope>NUCLEOTIDE SEQUENCE</scope>
</reference>
<name>A0A382XMA9_9ZZZZ</name>
<dbReference type="EMBL" id="UINC01168979">
    <property type="protein sequence ID" value="SVD72297.1"/>
    <property type="molecule type" value="Genomic_DNA"/>
</dbReference>
<sequence length="201" mass="22091">APLASPVLVTPNLGTPSAITLTNATYPTGTVENVAIYKYAMDTNASYTHNSDTYTMFTRASDTDATAQNISVVAGYTYLYEYQWWHVMWRKSGSPDKRRSVIHLREGTTDHSQGASDPAGNILARFTVGFNLVAGSSVTAAVYHLTNMAGAKYYTTSETRYVWLDANADGGELYYEGYMSATNPMYLRVSKIKGDALNIFL</sequence>
<evidence type="ECO:0000313" key="1">
    <source>
        <dbReference type="EMBL" id="SVD72297.1"/>
    </source>
</evidence>
<organism evidence="1">
    <name type="scientific">marine metagenome</name>
    <dbReference type="NCBI Taxonomy" id="408172"/>
    <lineage>
        <taxon>unclassified sequences</taxon>
        <taxon>metagenomes</taxon>
        <taxon>ecological metagenomes</taxon>
    </lineage>
</organism>
<gene>
    <name evidence="1" type="ORF">METZ01_LOCUS425151</name>
</gene>
<feature type="non-terminal residue" evidence="1">
    <location>
        <position position="1"/>
    </location>
</feature>
<protein>
    <submittedName>
        <fullName evidence="1">Uncharacterized protein</fullName>
    </submittedName>
</protein>
<proteinExistence type="predicted"/>
<dbReference type="AlphaFoldDB" id="A0A382XMA9"/>